<feature type="transmembrane region" description="Helical" evidence="2">
    <location>
        <begin position="856"/>
        <end position="874"/>
    </location>
</feature>
<sequence>MNISELSLRRPVLAIVMNIVIVVFGVIGFKFLGVRDYPAIDPPNINVSTSYPGANADIIETQITEPLEKAINGVPGIKNMTSSSSNGSSRINVEFELGTDLETAANDVRDKVSGAQRSLPTDLEAPPVVSKADASSDAILSMTVQSDTRNQLQITEYANNVLVERLQTIPGVSGIQIWGEKRYAMRIWINPVQLNAYGLTANDVQVALNKENVELPSGKIAGNATELTVRTFGRLNTEEEFGNVIIKNVNGADVRVKDIAEVVLGPENEETMLKESQVPMIALAVVPQPGANYVAISNEFYKRLEQIKVDVPQDIKINIALDQTRFIKRSVLEVEETLIISIILVIIIIFLFFRDWIVAFRPLIDIPVSLIGAFFIMYMMGYTINVLSLLAIVLATGLVVDDGIVVTENIYKKMEQGMGKWQAALEGSKEIYFAVIATSITIAVVFLPIMFLEGFVGSLFREFAVVVAGAVLISAFVSLTLTPVLNVKMSKKNPHKHSWFYNKTEPFFRAMENGYRKSLEAFMKVRGVAFVVILACVVIFLILFKNIPSELAPMEDRSQFRVQLTTPEGTSFDAMDQYVNRVSGFMMDSVPENKIVLSLTAPGFSGGNVNSGNVRLMLTDPNERDRSQQDIVNMVNRNLGKFNEGRAFVIQEQTIQVNRRGGQPVQFVLQNNNFEKLTAILPKFLEEANKSSVLQQVDIDLKFNKPELRVSIDRLKASELGVSVGDISQTLQMAYSNRRLGYFTKDGKQYQVMGQVDRSNRDDPDDLKALFVRNTRGEMISMDNLVTVEEANTPPTIFHFNRYKSATISAGLQPGKTLGDGVKEMDRIAKSLLDETFSTALSGSSRDYAESSSNTLFALLLALGLIFLILAAQFESFIDPLIIITTVPLAFAGAFISLWLFGHTFNIFSQIGMIMLIGLVTKNGILIVEFANHNRMKGMPKTEAAIYSATQRLRPILMTSLAMALGALPIALSLGAAATSRIPLGVVIVGGIMFSLVLTLYILPAMYSFLSGKKKKSEMDTLYPLPENNPAPVNTGEQNNQSLTDI</sequence>
<proteinExistence type="predicted"/>
<evidence type="ECO:0000256" key="2">
    <source>
        <dbReference type="SAM" id="Phobius"/>
    </source>
</evidence>
<feature type="transmembrane region" description="Helical" evidence="2">
    <location>
        <begin position="956"/>
        <end position="978"/>
    </location>
</feature>
<dbReference type="PANTHER" id="PTHR32063:SF28">
    <property type="entry name" value="BLR2861 PROTEIN"/>
    <property type="match status" value="1"/>
</dbReference>
<dbReference type="Pfam" id="PF00873">
    <property type="entry name" value="ACR_tran"/>
    <property type="match status" value="1"/>
</dbReference>
<keyword evidence="2" id="KW-1133">Transmembrane helix</keyword>
<feature type="transmembrane region" description="Helical" evidence="2">
    <location>
        <begin position="881"/>
        <end position="901"/>
    </location>
</feature>
<keyword evidence="2" id="KW-0812">Transmembrane</keyword>
<dbReference type="Gene3D" id="3.30.70.1430">
    <property type="entry name" value="Multidrug efflux transporter AcrB pore domain"/>
    <property type="match status" value="2"/>
</dbReference>
<dbReference type="SUPFAM" id="SSF82714">
    <property type="entry name" value="Multidrug efflux transporter AcrB TolC docking domain, DN and DC subdomains"/>
    <property type="match status" value="2"/>
</dbReference>
<dbReference type="InterPro" id="IPR001036">
    <property type="entry name" value="Acrflvin-R"/>
</dbReference>
<feature type="transmembrane region" description="Helical" evidence="2">
    <location>
        <begin position="363"/>
        <end position="380"/>
    </location>
</feature>
<keyword evidence="2" id="KW-0472">Membrane</keyword>
<evidence type="ECO:0000313" key="4">
    <source>
        <dbReference type="Proteomes" id="UP001597511"/>
    </source>
</evidence>
<gene>
    <name evidence="3" type="ORF">ACFS6H_18095</name>
</gene>
<dbReference type="RefSeq" id="WP_386102331.1">
    <property type="nucleotide sequence ID" value="NZ_JBHUOZ010000003.1"/>
</dbReference>
<evidence type="ECO:0000256" key="1">
    <source>
        <dbReference type="SAM" id="MobiDB-lite"/>
    </source>
</evidence>
<reference evidence="4" key="1">
    <citation type="journal article" date="2019" name="Int. J. Syst. Evol. Microbiol.">
        <title>The Global Catalogue of Microorganisms (GCM) 10K type strain sequencing project: providing services to taxonomists for standard genome sequencing and annotation.</title>
        <authorList>
            <consortium name="The Broad Institute Genomics Platform"/>
            <consortium name="The Broad Institute Genome Sequencing Center for Infectious Disease"/>
            <person name="Wu L."/>
            <person name="Ma J."/>
        </authorList>
    </citation>
    <scope>NUCLEOTIDE SEQUENCE [LARGE SCALE GENOMIC DNA]</scope>
    <source>
        <strain evidence="4">KCTC 23299</strain>
    </source>
</reference>
<feature type="transmembrane region" description="Helical" evidence="2">
    <location>
        <begin position="463"/>
        <end position="487"/>
    </location>
</feature>
<feature type="transmembrane region" description="Helical" evidence="2">
    <location>
        <begin position="984"/>
        <end position="1010"/>
    </location>
</feature>
<dbReference type="SUPFAM" id="SSF82866">
    <property type="entry name" value="Multidrug efflux transporter AcrB transmembrane domain"/>
    <property type="match status" value="2"/>
</dbReference>
<dbReference type="Gene3D" id="3.30.2090.10">
    <property type="entry name" value="Multidrug efflux transporter AcrB TolC docking domain, DN and DC subdomains"/>
    <property type="match status" value="2"/>
</dbReference>
<dbReference type="Gene3D" id="3.30.70.1320">
    <property type="entry name" value="Multidrug efflux transporter AcrB pore domain like"/>
    <property type="match status" value="1"/>
</dbReference>
<dbReference type="PANTHER" id="PTHR32063">
    <property type="match status" value="1"/>
</dbReference>
<feature type="transmembrane region" description="Helical" evidence="2">
    <location>
        <begin position="907"/>
        <end position="931"/>
    </location>
</feature>
<comment type="caution">
    <text evidence="3">The sequence shown here is derived from an EMBL/GenBank/DDBJ whole genome shotgun (WGS) entry which is preliminary data.</text>
</comment>
<name>A0ABW6AC57_9BACT</name>
<dbReference type="EMBL" id="JBHUOZ010000003">
    <property type="protein sequence ID" value="MFD2921636.1"/>
    <property type="molecule type" value="Genomic_DNA"/>
</dbReference>
<dbReference type="InterPro" id="IPR027463">
    <property type="entry name" value="AcrB_DN_DC_subdom"/>
</dbReference>
<dbReference type="Gene3D" id="3.30.70.1440">
    <property type="entry name" value="Multidrug efflux transporter AcrB pore domain"/>
    <property type="match status" value="1"/>
</dbReference>
<dbReference type="SUPFAM" id="SSF82693">
    <property type="entry name" value="Multidrug efflux transporter AcrB pore domain, PN1, PN2, PC1 and PC2 subdomains"/>
    <property type="match status" value="3"/>
</dbReference>
<feature type="transmembrane region" description="Helical" evidence="2">
    <location>
        <begin position="431"/>
        <end position="451"/>
    </location>
</feature>
<feature type="transmembrane region" description="Helical" evidence="2">
    <location>
        <begin position="525"/>
        <end position="544"/>
    </location>
</feature>
<dbReference type="PRINTS" id="PR00702">
    <property type="entry name" value="ACRIFLAVINRP"/>
</dbReference>
<feature type="transmembrane region" description="Helical" evidence="2">
    <location>
        <begin position="338"/>
        <end position="356"/>
    </location>
</feature>
<keyword evidence="4" id="KW-1185">Reference proteome</keyword>
<protein>
    <submittedName>
        <fullName evidence="3">Efflux RND transporter permease subunit</fullName>
    </submittedName>
</protein>
<feature type="region of interest" description="Disordered" evidence="1">
    <location>
        <begin position="1021"/>
        <end position="1046"/>
    </location>
</feature>
<feature type="transmembrane region" description="Helical" evidence="2">
    <location>
        <begin position="12"/>
        <end position="32"/>
    </location>
</feature>
<feature type="compositionally biased region" description="Polar residues" evidence="1">
    <location>
        <begin position="1031"/>
        <end position="1046"/>
    </location>
</feature>
<accession>A0ABW6AC57</accession>
<feature type="transmembrane region" description="Helical" evidence="2">
    <location>
        <begin position="386"/>
        <end position="411"/>
    </location>
</feature>
<organism evidence="3 4">
    <name type="scientific">Terrimonas rubra</name>
    <dbReference type="NCBI Taxonomy" id="1035890"/>
    <lineage>
        <taxon>Bacteria</taxon>
        <taxon>Pseudomonadati</taxon>
        <taxon>Bacteroidota</taxon>
        <taxon>Chitinophagia</taxon>
        <taxon>Chitinophagales</taxon>
        <taxon>Chitinophagaceae</taxon>
        <taxon>Terrimonas</taxon>
    </lineage>
</organism>
<dbReference type="Gene3D" id="1.20.1640.10">
    <property type="entry name" value="Multidrug efflux transporter AcrB transmembrane domain"/>
    <property type="match status" value="2"/>
</dbReference>
<evidence type="ECO:0000313" key="3">
    <source>
        <dbReference type="EMBL" id="MFD2921636.1"/>
    </source>
</evidence>
<dbReference type="Proteomes" id="UP001597511">
    <property type="component" value="Unassembled WGS sequence"/>
</dbReference>